<evidence type="ECO:0000313" key="3">
    <source>
        <dbReference type="EMBL" id="KAK8082830.1"/>
    </source>
</evidence>
<evidence type="ECO:0000259" key="2">
    <source>
        <dbReference type="Pfam" id="PF12756"/>
    </source>
</evidence>
<dbReference type="InterPro" id="IPR036236">
    <property type="entry name" value="Znf_C2H2_sf"/>
</dbReference>
<name>A0ABR1WH58_9PEZI</name>
<protein>
    <submittedName>
        <fullName evidence="3">TRI15 protein</fullName>
    </submittedName>
</protein>
<evidence type="ECO:0000256" key="1">
    <source>
        <dbReference type="SAM" id="MobiDB-lite"/>
    </source>
</evidence>
<dbReference type="InterPro" id="IPR040025">
    <property type="entry name" value="Znf622/Rei1/Reh1"/>
</dbReference>
<dbReference type="EMBL" id="JAQQWM010000001">
    <property type="protein sequence ID" value="KAK8082830.1"/>
    <property type="molecule type" value="Genomic_DNA"/>
</dbReference>
<accession>A0ABR1WH58</accession>
<feature type="compositionally biased region" description="Polar residues" evidence="1">
    <location>
        <begin position="202"/>
        <end position="231"/>
    </location>
</feature>
<dbReference type="InterPro" id="IPR041661">
    <property type="entry name" value="ZN622/Rei1/Reh1_Znf-C2H2"/>
</dbReference>
<sequence length="310" mass="33782">MDATTGGSSSHDGSTIPKLEDDQYERPQFIPECCLFCNKQLVDIEANQLHMRTAHGLFIPSQDRLLVDVETLFDYLHLVIFGYSECISCGTRRNTPLAAQQHMTGKNHCRFDIGGEGSEFADFYDFSDPESDGTGDEIEGVAGSVPSATKQAKAMQTPDNSVRLPSGKVITSRPDNVPGLPRPRRNPRPAGASVLPEDPGASSGSDIQQRPEPTTSLVETTPGSSGNTALTRSEKRENAFTTQLANMRAGDRQALAHLPLPQQRSIMATSLQQLKKARQLERSYQIATERSGNKTLMGRFVPDGPIRPNG</sequence>
<proteinExistence type="predicted"/>
<organism evidence="3 4">
    <name type="scientific">Apiospora saccharicola</name>
    <dbReference type="NCBI Taxonomy" id="335842"/>
    <lineage>
        <taxon>Eukaryota</taxon>
        <taxon>Fungi</taxon>
        <taxon>Dikarya</taxon>
        <taxon>Ascomycota</taxon>
        <taxon>Pezizomycotina</taxon>
        <taxon>Sordariomycetes</taxon>
        <taxon>Xylariomycetidae</taxon>
        <taxon>Amphisphaeriales</taxon>
        <taxon>Apiosporaceae</taxon>
        <taxon>Apiospora</taxon>
    </lineage>
</organism>
<evidence type="ECO:0000313" key="4">
    <source>
        <dbReference type="Proteomes" id="UP001446871"/>
    </source>
</evidence>
<comment type="caution">
    <text evidence="3">The sequence shown here is derived from an EMBL/GenBank/DDBJ whole genome shotgun (WGS) entry which is preliminary data.</text>
</comment>
<dbReference type="Proteomes" id="UP001446871">
    <property type="component" value="Unassembled WGS sequence"/>
</dbReference>
<keyword evidence="4" id="KW-1185">Reference proteome</keyword>
<feature type="region of interest" description="Disordered" evidence="1">
    <location>
        <begin position="147"/>
        <end position="236"/>
    </location>
</feature>
<reference evidence="3 4" key="1">
    <citation type="submission" date="2023-01" db="EMBL/GenBank/DDBJ databases">
        <title>Analysis of 21 Apiospora genomes using comparative genomics revels a genus with tremendous synthesis potential of carbohydrate active enzymes and secondary metabolites.</title>
        <authorList>
            <person name="Sorensen T."/>
        </authorList>
    </citation>
    <scope>NUCLEOTIDE SEQUENCE [LARGE SCALE GENOMIC DNA]</scope>
    <source>
        <strain evidence="3 4">CBS 83171</strain>
    </source>
</reference>
<gene>
    <name evidence="3" type="ORF">PG996_001611</name>
</gene>
<dbReference type="Pfam" id="PF12756">
    <property type="entry name" value="zf-C2H2_2"/>
    <property type="match status" value="1"/>
</dbReference>
<dbReference type="SUPFAM" id="SSF57667">
    <property type="entry name" value="beta-beta-alpha zinc fingers"/>
    <property type="match status" value="1"/>
</dbReference>
<dbReference type="PANTHER" id="PTHR13182">
    <property type="entry name" value="ZINC FINGER PROTEIN 622"/>
    <property type="match status" value="1"/>
</dbReference>
<feature type="region of interest" description="Disordered" evidence="1">
    <location>
        <begin position="291"/>
        <end position="310"/>
    </location>
</feature>
<feature type="domain" description="ZN622/Rei1/Reh1 zinc finger C2H2-type" evidence="2">
    <location>
        <begin position="34"/>
        <end position="128"/>
    </location>
</feature>
<dbReference type="PANTHER" id="PTHR13182:SF8">
    <property type="entry name" value="CYTOPLASMIC 60S SUBUNIT BIOGENESIS FACTOR ZNF622"/>
    <property type="match status" value="1"/>
</dbReference>